<evidence type="ECO:0000313" key="2">
    <source>
        <dbReference type="EMBL" id="KAG8462805.1"/>
    </source>
</evidence>
<accession>A0A8J5XP31</accession>
<name>A0A8J5XP31_DIALT</name>
<protein>
    <submittedName>
        <fullName evidence="2">Uncharacterized protein</fullName>
    </submittedName>
</protein>
<comment type="caution">
    <text evidence="2">The sequence shown here is derived from an EMBL/GenBank/DDBJ whole genome shotgun (WGS) entry which is preliminary data.</text>
</comment>
<feature type="chain" id="PRO_5035249760" evidence="1">
    <location>
        <begin position="22"/>
        <end position="176"/>
    </location>
</feature>
<keyword evidence="3" id="KW-1185">Reference proteome</keyword>
<evidence type="ECO:0000256" key="1">
    <source>
        <dbReference type="SAM" id="SignalP"/>
    </source>
</evidence>
<sequence length="176" mass="18724">MGVVVLVAVALGFVSPGPLGASRVAAPRQAARMSSSGFGVKKIVGKAEAKAGKATKPGAYDNLKKTGVPEYAVFVRAAEGAAWRGAGVLCVPRTASVREAVSKAIYTRENEMCAAVLKAHPDLKAVAPSELQFGFRPVEFESDTIQLATRELAQDKKNFFEKFVEDLNNPVNTEDQ</sequence>
<reference evidence="2" key="1">
    <citation type="submission" date="2021-05" db="EMBL/GenBank/DDBJ databases">
        <title>The genome of the haptophyte Pavlova lutheri (Diacronema luteri, Pavlovales) - a model for lipid biosynthesis in eukaryotic algae.</title>
        <authorList>
            <person name="Hulatt C.J."/>
            <person name="Posewitz M.C."/>
        </authorList>
    </citation>
    <scope>NUCLEOTIDE SEQUENCE</scope>
    <source>
        <strain evidence="2">NIVA-4/92</strain>
    </source>
</reference>
<keyword evidence="1" id="KW-0732">Signal</keyword>
<dbReference type="EMBL" id="JAGTXO010000018">
    <property type="protein sequence ID" value="KAG8462805.1"/>
    <property type="molecule type" value="Genomic_DNA"/>
</dbReference>
<dbReference type="OrthoDB" id="197165at2759"/>
<feature type="signal peptide" evidence="1">
    <location>
        <begin position="1"/>
        <end position="21"/>
    </location>
</feature>
<gene>
    <name evidence="2" type="ORF">KFE25_001578</name>
</gene>
<dbReference type="OMA" id="RENEMCA"/>
<dbReference type="AlphaFoldDB" id="A0A8J5XP31"/>
<dbReference type="Pfam" id="PF20133">
    <property type="entry name" value="HHL1-like"/>
    <property type="match status" value="1"/>
</dbReference>
<dbReference type="InterPro" id="IPR045388">
    <property type="entry name" value="HHL1-like"/>
</dbReference>
<evidence type="ECO:0000313" key="3">
    <source>
        <dbReference type="Proteomes" id="UP000751190"/>
    </source>
</evidence>
<proteinExistence type="predicted"/>
<dbReference type="Proteomes" id="UP000751190">
    <property type="component" value="Unassembled WGS sequence"/>
</dbReference>
<organism evidence="2 3">
    <name type="scientific">Diacronema lutheri</name>
    <name type="common">Unicellular marine alga</name>
    <name type="synonym">Monochrysis lutheri</name>
    <dbReference type="NCBI Taxonomy" id="2081491"/>
    <lineage>
        <taxon>Eukaryota</taxon>
        <taxon>Haptista</taxon>
        <taxon>Haptophyta</taxon>
        <taxon>Pavlovophyceae</taxon>
        <taxon>Pavlovales</taxon>
        <taxon>Pavlovaceae</taxon>
        <taxon>Diacronema</taxon>
    </lineage>
</organism>